<dbReference type="Gene3D" id="3.30.230.10">
    <property type="match status" value="1"/>
</dbReference>
<evidence type="ECO:0000256" key="13">
    <source>
        <dbReference type="SAM" id="MobiDB-lite"/>
    </source>
</evidence>
<keyword evidence="7 12" id="KW-0791">Threonine biosynthesis</keyword>
<keyword evidence="8 12" id="KW-0547">Nucleotide-binding</keyword>
<dbReference type="EMBL" id="DSIY01000041">
    <property type="protein sequence ID" value="HEG90196.1"/>
    <property type="molecule type" value="Genomic_DNA"/>
</dbReference>
<dbReference type="GO" id="GO:0005737">
    <property type="term" value="C:cytoplasm"/>
    <property type="evidence" value="ECO:0007669"/>
    <property type="project" value="UniProtKB-SubCell"/>
</dbReference>
<evidence type="ECO:0000256" key="11">
    <source>
        <dbReference type="ARBA" id="ARBA00049375"/>
    </source>
</evidence>
<keyword evidence="9 12" id="KW-0418">Kinase</keyword>
<evidence type="ECO:0000256" key="3">
    <source>
        <dbReference type="ARBA" id="ARBA00012078"/>
    </source>
</evidence>
<dbReference type="Gene3D" id="3.30.70.890">
    <property type="entry name" value="GHMP kinase, C-terminal domain"/>
    <property type="match status" value="1"/>
</dbReference>
<keyword evidence="10 12" id="KW-0067">ATP-binding</keyword>
<evidence type="ECO:0000256" key="9">
    <source>
        <dbReference type="ARBA" id="ARBA00022777"/>
    </source>
</evidence>
<dbReference type="Pfam" id="PF08544">
    <property type="entry name" value="GHMP_kinases_C"/>
    <property type="match status" value="1"/>
</dbReference>
<evidence type="ECO:0000256" key="6">
    <source>
        <dbReference type="ARBA" id="ARBA00022679"/>
    </source>
</evidence>
<dbReference type="PRINTS" id="PR00958">
    <property type="entry name" value="HOMSERKINASE"/>
</dbReference>
<dbReference type="InterPro" id="IPR006203">
    <property type="entry name" value="GHMP_knse_ATP-bd_CS"/>
</dbReference>
<dbReference type="SUPFAM" id="SSF54211">
    <property type="entry name" value="Ribosomal protein S5 domain 2-like"/>
    <property type="match status" value="1"/>
</dbReference>
<comment type="caution">
    <text evidence="16">The sequence shown here is derived from an EMBL/GenBank/DDBJ whole genome shotgun (WGS) entry which is preliminary data.</text>
</comment>
<dbReference type="InterPro" id="IPR000870">
    <property type="entry name" value="Homoserine_kinase"/>
</dbReference>
<feature type="region of interest" description="Disordered" evidence="13">
    <location>
        <begin position="296"/>
        <end position="321"/>
    </location>
</feature>
<dbReference type="NCBIfam" id="TIGR00191">
    <property type="entry name" value="thrB"/>
    <property type="match status" value="1"/>
</dbReference>
<feature type="compositionally biased region" description="Polar residues" evidence="13">
    <location>
        <begin position="296"/>
        <end position="308"/>
    </location>
</feature>
<feature type="domain" description="GHMP kinase C-terminal" evidence="15">
    <location>
        <begin position="200"/>
        <end position="272"/>
    </location>
</feature>
<evidence type="ECO:0000256" key="10">
    <source>
        <dbReference type="ARBA" id="ARBA00022840"/>
    </source>
</evidence>
<evidence type="ECO:0000256" key="1">
    <source>
        <dbReference type="ARBA" id="ARBA00005015"/>
    </source>
</evidence>
<evidence type="ECO:0000256" key="2">
    <source>
        <dbReference type="ARBA" id="ARBA00007370"/>
    </source>
</evidence>
<evidence type="ECO:0000259" key="15">
    <source>
        <dbReference type="Pfam" id="PF08544"/>
    </source>
</evidence>
<dbReference type="GO" id="GO:0009088">
    <property type="term" value="P:threonine biosynthetic process"/>
    <property type="evidence" value="ECO:0007669"/>
    <property type="project" value="UniProtKB-UniRule"/>
</dbReference>
<comment type="function">
    <text evidence="12">Catalyzes the ATP-dependent phosphorylation of L-homoserine to L-homoserine phosphate.</text>
</comment>
<dbReference type="PANTHER" id="PTHR20861">
    <property type="entry name" value="HOMOSERINE/4-DIPHOSPHOCYTIDYL-2-C-METHYL-D-ERYTHRITOL KINASE"/>
    <property type="match status" value="1"/>
</dbReference>
<dbReference type="PROSITE" id="PS00627">
    <property type="entry name" value="GHMP_KINASES_ATP"/>
    <property type="match status" value="1"/>
</dbReference>
<evidence type="ECO:0000256" key="8">
    <source>
        <dbReference type="ARBA" id="ARBA00022741"/>
    </source>
</evidence>
<comment type="subcellular location">
    <subcellularLocation>
        <location evidence="12">Cytoplasm</location>
    </subcellularLocation>
</comment>
<organism evidence="16">
    <name type="scientific">Thermorudis peleae</name>
    <dbReference type="NCBI Taxonomy" id="1382356"/>
    <lineage>
        <taxon>Bacteria</taxon>
        <taxon>Pseudomonadati</taxon>
        <taxon>Thermomicrobiota</taxon>
        <taxon>Thermomicrobia</taxon>
        <taxon>Thermomicrobia incertae sedis</taxon>
        <taxon>Thermorudis</taxon>
    </lineage>
</organism>
<dbReference type="PANTHER" id="PTHR20861:SF1">
    <property type="entry name" value="HOMOSERINE KINASE"/>
    <property type="match status" value="1"/>
</dbReference>
<protein>
    <recommendedName>
        <fullName evidence="4 12">Homoserine kinase</fullName>
        <shortName evidence="12">HK</shortName>
        <shortName evidence="12">HSK</shortName>
        <ecNumber evidence="3 12">2.7.1.39</ecNumber>
    </recommendedName>
</protein>
<keyword evidence="6 12" id="KW-0808">Transferase</keyword>
<comment type="catalytic activity">
    <reaction evidence="11 12">
        <text>L-homoserine + ATP = O-phospho-L-homoserine + ADP + H(+)</text>
        <dbReference type="Rhea" id="RHEA:13985"/>
        <dbReference type="ChEBI" id="CHEBI:15378"/>
        <dbReference type="ChEBI" id="CHEBI:30616"/>
        <dbReference type="ChEBI" id="CHEBI:57476"/>
        <dbReference type="ChEBI" id="CHEBI:57590"/>
        <dbReference type="ChEBI" id="CHEBI:456216"/>
        <dbReference type="EC" id="2.7.1.39"/>
    </reaction>
</comment>
<dbReference type="HAMAP" id="MF_00384">
    <property type="entry name" value="Homoser_kinase"/>
    <property type="match status" value="1"/>
</dbReference>
<dbReference type="InterPro" id="IPR014721">
    <property type="entry name" value="Ribsml_uS5_D2-typ_fold_subgr"/>
</dbReference>
<evidence type="ECO:0000256" key="5">
    <source>
        <dbReference type="ARBA" id="ARBA00022605"/>
    </source>
</evidence>
<dbReference type="Pfam" id="PF00288">
    <property type="entry name" value="GHMP_kinases_N"/>
    <property type="match status" value="1"/>
</dbReference>
<dbReference type="UniPathway" id="UPA00050">
    <property type="reaction ID" value="UER00064"/>
</dbReference>
<dbReference type="PIRSF" id="PIRSF000676">
    <property type="entry name" value="Homoser_kin"/>
    <property type="match status" value="1"/>
</dbReference>
<proteinExistence type="inferred from homology"/>
<accession>A0A831TD07</accession>
<feature type="domain" description="GHMP kinase N-terminal" evidence="14">
    <location>
        <begin position="55"/>
        <end position="136"/>
    </location>
</feature>
<comment type="similarity">
    <text evidence="2 12">Belongs to the GHMP kinase family. Homoserine kinase subfamily.</text>
</comment>
<dbReference type="InterPro" id="IPR013750">
    <property type="entry name" value="GHMP_kinase_C_dom"/>
</dbReference>
<keyword evidence="5 12" id="KW-0028">Amino-acid biosynthesis</keyword>
<dbReference type="InterPro" id="IPR020568">
    <property type="entry name" value="Ribosomal_Su5_D2-typ_SF"/>
</dbReference>
<evidence type="ECO:0000256" key="7">
    <source>
        <dbReference type="ARBA" id="ARBA00022697"/>
    </source>
</evidence>
<dbReference type="EC" id="2.7.1.39" evidence="3 12"/>
<dbReference type="SUPFAM" id="SSF55060">
    <property type="entry name" value="GHMP Kinase, C-terminal domain"/>
    <property type="match status" value="1"/>
</dbReference>
<dbReference type="GO" id="GO:0004413">
    <property type="term" value="F:homoserine kinase activity"/>
    <property type="evidence" value="ECO:0007669"/>
    <property type="project" value="UniProtKB-UniRule"/>
</dbReference>
<dbReference type="GO" id="GO:0005524">
    <property type="term" value="F:ATP binding"/>
    <property type="evidence" value="ECO:0007669"/>
    <property type="project" value="UniProtKB-UniRule"/>
</dbReference>
<dbReference type="InterPro" id="IPR006204">
    <property type="entry name" value="GHMP_kinase_N_dom"/>
</dbReference>
<evidence type="ECO:0000259" key="14">
    <source>
        <dbReference type="Pfam" id="PF00288"/>
    </source>
</evidence>
<evidence type="ECO:0000256" key="12">
    <source>
        <dbReference type="HAMAP-Rule" id="MF_00384"/>
    </source>
</evidence>
<sequence>MWLSVRVPASSANLGPGFDALAIALSRYLVVTVETTGHQQIEALPARELGDGRDLVLEAMQALARLVGKRLPGCRIEVESTIPVARGLGSSAAAIVGGLLAANVLLGAPLTKEGIWRLAWQLEGHGDNVTAALYGGAVLALEGQAGPLARQVPIAAPLRAVLLIPDQPGYTSEARAVLPDQVTRQVAIATAARCALLVLALSTGQFALLGEAMADDLHQPYRATLYPYLVDAIAAARSGGAYGACLSGSGPSVLALAAPDSAEAVRRQLARVVERHRMSAEVTILDIANEGATVNVAPQTSPGAQSTRRGIDRSAGTPVKA</sequence>
<dbReference type="AlphaFoldDB" id="A0A831TD07"/>
<dbReference type="InterPro" id="IPR036554">
    <property type="entry name" value="GHMP_kinase_C_sf"/>
</dbReference>
<evidence type="ECO:0000256" key="4">
    <source>
        <dbReference type="ARBA" id="ARBA00017858"/>
    </source>
</evidence>
<gene>
    <name evidence="12 16" type="primary">thrB</name>
    <name evidence="16" type="ORF">ENP34_01930</name>
</gene>
<evidence type="ECO:0000313" key="16">
    <source>
        <dbReference type="EMBL" id="HEG90196.1"/>
    </source>
</evidence>
<name>A0A831TD07_9BACT</name>
<feature type="binding site" evidence="12">
    <location>
        <begin position="83"/>
        <end position="93"/>
    </location>
    <ligand>
        <name>ATP</name>
        <dbReference type="ChEBI" id="CHEBI:30616"/>
    </ligand>
</feature>
<reference evidence="16" key="1">
    <citation type="journal article" date="2020" name="mSystems">
        <title>Genome- and Community-Level Interaction Insights into Carbon Utilization and Element Cycling Functions of Hydrothermarchaeota in Hydrothermal Sediment.</title>
        <authorList>
            <person name="Zhou Z."/>
            <person name="Liu Y."/>
            <person name="Xu W."/>
            <person name="Pan J."/>
            <person name="Luo Z.H."/>
            <person name="Li M."/>
        </authorList>
    </citation>
    <scope>NUCLEOTIDE SEQUENCE [LARGE SCALE GENOMIC DNA]</scope>
    <source>
        <strain evidence="16">SpSt-210</strain>
    </source>
</reference>
<comment type="pathway">
    <text evidence="1 12">Amino-acid biosynthesis; L-threonine biosynthesis; L-threonine from L-aspartate: step 4/5.</text>
</comment>
<keyword evidence="12" id="KW-0963">Cytoplasm</keyword>